<dbReference type="Proteomes" id="UP001202831">
    <property type="component" value="Unassembled WGS sequence"/>
</dbReference>
<accession>A0ABT0N785</accession>
<sequence>MITLFAVLLAGCGATPVLKQPAMKINASELSRYWLPVSDSYQFEIDESLPAKGYVEAKYLIDSEGRVHRVTFTSMTDPQWGEVVREMLAQYQYTPSAYNTKLIPVWVSNEFTLTK</sequence>
<organism evidence="1 2">
    <name type="scientific">Shewanella corallii</name>
    <dbReference type="NCBI Taxonomy" id="560080"/>
    <lineage>
        <taxon>Bacteria</taxon>
        <taxon>Pseudomonadati</taxon>
        <taxon>Pseudomonadota</taxon>
        <taxon>Gammaproteobacteria</taxon>
        <taxon>Alteromonadales</taxon>
        <taxon>Shewanellaceae</taxon>
        <taxon>Shewanella</taxon>
    </lineage>
</organism>
<comment type="caution">
    <text evidence="1">The sequence shown here is derived from an EMBL/GenBank/DDBJ whole genome shotgun (WGS) entry which is preliminary data.</text>
</comment>
<proteinExistence type="predicted"/>
<reference evidence="1 2" key="1">
    <citation type="submission" date="2022-01" db="EMBL/GenBank/DDBJ databases">
        <title>Whole genome-based taxonomy of the Shewanellaceae.</title>
        <authorList>
            <person name="Martin-Rodriguez A.J."/>
        </authorList>
    </citation>
    <scope>NUCLEOTIDE SEQUENCE [LARGE SCALE GENOMIC DNA]</scope>
    <source>
        <strain evidence="1 2">DSM 21332</strain>
    </source>
</reference>
<dbReference type="SUPFAM" id="SSF74653">
    <property type="entry name" value="TolA/TonB C-terminal domain"/>
    <property type="match status" value="1"/>
</dbReference>
<evidence type="ECO:0000313" key="2">
    <source>
        <dbReference type="Proteomes" id="UP001202831"/>
    </source>
</evidence>
<keyword evidence="2" id="KW-1185">Reference proteome</keyword>
<gene>
    <name evidence="1" type="ORF">L2725_08045</name>
</gene>
<name>A0ABT0N785_9GAMM</name>
<evidence type="ECO:0000313" key="1">
    <source>
        <dbReference type="EMBL" id="MCL2913741.1"/>
    </source>
</evidence>
<dbReference type="RefSeq" id="WP_249248455.1">
    <property type="nucleotide sequence ID" value="NZ_JAKIKT010000002.1"/>
</dbReference>
<evidence type="ECO:0008006" key="3">
    <source>
        <dbReference type="Google" id="ProtNLM"/>
    </source>
</evidence>
<protein>
    <recommendedName>
        <fullName evidence="3">TonB C-terminal domain-containing protein</fullName>
    </recommendedName>
</protein>
<dbReference type="EMBL" id="JAKIKT010000002">
    <property type="protein sequence ID" value="MCL2913741.1"/>
    <property type="molecule type" value="Genomic_DNA"/>
</dbReference>